<evidence type="ECO:0000313" key="3">
    <source>
        <dbReference type="Proteomes" id="UP000799750"/>
    </source>
</evidence>
<feature type="domain" description="Heterokaryon incompatibility" evidence="1">
    <location>
        <begin position="70"/>
        <end position="210"/>
    </location>
</feature>
<dbReference type="AlphaFoldDB" id="A0A6A6Q8H2"/>
<dbReference type="EMBL" id="MU004202">
    <property type="protein sequence ID" value="KAF2488615.1"/>
    <property type="molecule type" value="Genomic_DNA"/>
</dbReference>
<sequence>MSSIGAYGDSRSELSKLAPWVKERLALCLNEHETQCRRKELNSTAFQNGKLILVDVVDACLVELNPHPDYIALSYCWGQVPQLYLSAENEGRLFQPGALSSVRELIPRTIRDAMDLVALIGQRFLWVDALSIRQEDADMKHDQISQMGHVYSNALMTIMAVAGDDASHGLSVASKESTLSLDFAWHDAARFLSEKLHRTKHFGRGWTYQETVLSKRCLYLTSEFGMFLCRSYFQIYLEADRPYVSAFLRPNPIPSLLGDGSDSMIIFEIYAEAVKDYTSRNLTYPSDILEAFSGVSSALSELQGWKLVEGLPSRMLTLALLWGQSSNTPSYARRPGSFPSWSWAGWIGTATYADSALSYTHPPGSSWAGWIGSDTDTYDIPIKSNLFISMVDHYEEWRTGTLRLLDPEQPQGNYWRGKEVLKAHISKSQTIASILAHHQKWPAFSSEQFVSPKNTQVFLIFSTMVVDSLDPYSFIMTSSHRTSITHGSSSEVCGELHGNHSFEEEVQLSSGTTISTSTDTHLHASRFKLIGILVAPHKEYDQIDVHFLLVKDCGHYVERITLGHVSLSAWDAAKPQLQLVILG</sequence>
<dbReference type="Pfam" id="PF06985">
    <property type="entry name" value="HET"/>
    <property type="match status" value="1"/>
</dbReference>
<reference evidence="2" key="1">
    <citation type="journal article" date="2020" name="Stud. Mycol.">
        <title>101 Dothideomycetes genomes: a test case for predicting lifestyles and emergence of pathogens.</title>
        <authorList>
            <person name="Haridas S."/>
            <person name="Albert R."/>
            <person name="Binder M."/>
            <person name="Bloem J."/>
            <person name="Labutti K."/>
            <person name="Salamov A."/>
            <person name="Andreopoulos B."/>
            <person name="Baker S."/>
            <person name="Barry K."/>
            <person name="Bills G."/>
            <person name="Bluhm B."/>
            <person name="Cannon C."/>
            <person name="Castanera R."/>
            <person name="Culley D."/>
            <person name="Daum C."/>
            <person name="Ezra D."/>
            <person name="Gonzalez J."/>
            <person name="Henrissat B."/>
            <person name="Kuo A."/>
            <person name="Liang C."/>
            <person name="Lipzen A."/>
            <person name="Lutzoni F."/>
            <person name="Magnuson J."/>
            <person name="Mondo S."/>
            <person name="Nolan M."/>
            <person name="Ohm R."/>
            <person name="Pangilinan J."/>
            <person name="Park H.-J."/>
            <person name="Ramirez L."/>
            <person name="Alfaro M."/>
            <person name="Sun H."/>
            <person name="Tritt A."/>
            <person name="Yoshinaga Y."/>
            <person name="Zwiers L.-H."/>
            <person name="Turgeon B."/>
            <person name="Goodwin S."/>
            <person name="Spatafora J."/>
            <person name="Crous P."/>
            <person name="Grigoriev I."/>
        </authorList>
    </citation>
    <scope>NUCLEOTIDE SEQUENCE</scope>
    <source>
        <strain evidence="2">CBS 269.34</strain>
    </source>
</reference>
<name>A0A6A6Q8H2_9PEZI</name>
<dbReference type="PANTHER" id="PTHR33112:SF12">
    <property type="entry name" value="HETEROKARYON INCOMPATIBILITY DOMAIN-CONTAINING PROTEIN"/>
    <property type="match status" value="1"/>
</dbReference>
<protein>
    <submittedName>
        <fullName evidence="2">HET-domain-containing protein</fullName>
    </submittedName>
</protein>
<dbReference type="OrthoDB" id="5135333at2759"/>
<proteinExistence type="predicted"/>
<dbReference type="PANTHER" id="PTHR33112">
    <property type="entry name" value="DOMAIN PROTEIN, PUTATIVE-RELATED"/>
    <property type="match status" value="1"/>
</dbReference>
<accession>A0A6A6Q8H2</accession>
<keyword evidence="3" id="KW-1185">Reference proteome</keyword>
<dbReference type="Proteomes" id="UP000799750">
    <property type="component" value="Unassembled WGS sequence"/>
</dbReference>
<evidence type="ECO:0000259" key="1">
    <source>
        <dbReference type="Pfam" id="PF06985"/>
    </source>
</evidence>
<evidence type="ECO:0000313" key="2">
    <source>
        <dbReference type="EMBL" id="KAF2488615.1"/>
    </source>
</evidence>
<organism evidence="2 3">
    <name type="scientific">Lophium mytilinum</name>
    <dbReference type="NCBI Taxonomy" id="390894"/>
    <lineage>
        <taxon>Eukaryota</taxon>
        <taxon>Fungi</taxon>
        <taxon>Dikarya</taxon>
        <taxon>Ascomycota</taxon>
        <taxon>Pezizomycotina</taxon>
        <taxon>Dothideomycetes</taxon>
        <taxon>Pleosporomycetidae</taxon>
        <taxon>Mytilinidiales</taxon>
        <taxon>Mytilinidiaceae</taxon>
        <taxon>Lophium</taxon>
    </lineage>
</organism>
<dbReference type="InterPro" id="IPR010730">
    <property type="entry name" value="HET"/>
</dbReference>
<gene>
    <name evidence="2" type="ORF">BU16DRAFT_623359</name>
</gene>